<comment type="caution">
    <text evidence="2">The sequence shown here is derived from an EMBL/GenBank/DDBJ whole genome shotgun (WGS) entry which is preliminary data.</text>
</comment>
<protein>
    <submittedName>
        <fullName evidence="2">Uncharacterized protein</fullName>
    </submittedName>
</protein>
<reference evidence="2" key="1">
    <citation type="submission" date="2021-02" db="EMBL/GenBank/DDBJ databases">
        <authorList>
            <person name="Palmer J.M."/>
        </authorList>
    </citation>
    <scope>NUCLEOTIDE SEQUENCE</scope>
    <source>
        <strain evidence="2">SCRP734</strain>
    </source>
</reference>
<dbReference type="AlphaFoldDB" id="A0A8T1VDC6"/>
<keyword evidence="3" id="KW-1185">Reference proteome</keyword>
<proteinExistence type="predicted"/>
<name>A0A8T1VDC6_9STRA</name>
<accession>A0A8T1VDC6</accession>
<dbReference type="EMBL" id="JAGDFM010000374">
    <property type="protein sequence ID" value="KAG7379085.1"/>
    <property type="molecule type" value="Genomic_DNA"/>
</dbReference>
<feature type="compositionally biased region" description="Low complexity" evidence="1">
    <location>
        <begin position="45"/>
        <end position="58"/>
    </location>
</feature>
<evidence type="ECO:0000313" key="2">
    <source>
        <dbReference type="EMBL" id="KAG7379085.1"/>
    </source>
</evidence>
<gene>
    <name evidence="2" type="ORF">PHYPSEUDO_009093</name>
</gene>
<organism evidence="2 3">
    <name type="scientific">Phytophthora pseudosyringae</name>
    <dbReference type="NCBI Taxonomy" id="221518"/>
    <lineage>
        <taxon>Eukaryota</taxon>
        <taxon>Sar</taxon>
        <taxon>Stramenopiles</taxon>
        <taxon>Oomycota</taxon>
        <taxon>Peronosporomycetes</taxon>
        <taxon>Peronosporales</taxon>
        <taxon>Peronosporaceae</taxon>
        <taxon>Phytophthora</taxon>
    </lineage>
</organism>
<sequence>MFLPEESVRLAVELGLQEQFATVRPRARDALSAHRQPTGAGGAGRRPPTAATACSASSLRVQLQHPPPCRSRKPAKLAESSKAGAEKAIGFVEVATCTSCWQLGAGQQPSISVRRAFIRAKDGDATTAFLGNGNGNARQDRDGVLIQNATIPVVEKNKSRHTTRKCTLHSFFSTLRKAENHDLDWMTVVANRDSSPS</sequence>
<dbReference type="Proteomes" id="UP000694044">
    <property type="component" value="Unassembled WGS sequence"/>
</dbReference>
<evidence type="ECO:0000313" key="3">
    <source>
        <dbReference type="Proteomes" id="UP000694044"/>
    </source>
</evidence>
<evidence type="ECO:0000256" key="1">
    <source>
        <dbReference type="SAM" id="MobiDB-lite"/>
    </source>
</evidence>
<feature type="region of interest" description="Disordered" evidence="1">
    <location>
        <begin position="27"/>
        <end position="80"/>
    </location>
</feature>